<dbReference type="Pfam" id="PF13360">
    <property type="entry name" value="PQQ_2"/>
    <property type="match status" value="2"/>
</dbReference>
<dbReference type="Proteomes" id="UP000314251">
    <property type="component" value="Unassembled WGS sequence"/>
</dbReference>
<name>A0A5N6AH02_9ACTN</name>
<reference evidence="2" key="1">
    <citation type="submission" date="2019-10" db="EMBL/GenBank/DDBJ databases">
        <title>Nonomuraea sp. nov., isolated from Phyllanthus amarus.</title>
        <authorList>
            <person name="Klykleung N."/>
            <person name="Tanasupawat S."/>
        </authorList>
    </citation>
    <scope>NUCLEOTIDE SEQUENCE [LARGE SCALE GENOMIC DNA]</scope>
    <source>
        <strain evidence="2">3MP-10</strain>
    </source>
</reference>
<dbReference type="AlphaFoldDB" id="A0A5N6AH02"/>
<dbReference type="InterPro" id="IPR002372">
    <property type="entry name" value="PQQ_rpt_dom"/>
</dbReference>
<sequence>MARNGRRRAPWAAVGGAALLALGGTAWLVWAGAADDGPRESWRAAEADTGGDGASDLALWVHDGVVARVGPTGVGAIVGHDAADGAARWRLPAPEGTEGPCAASERVNAEGVGVVLYHSPDAGGCTVLAAIDAGDGALLWSHDFGALDPALTSPPGESATVAVGATTVTVKLSPANIPEGFFRLDLASGQLLPAPGDVPGQGCATGWVPVTVDHADARLVTLARCADAAEAGAEPRLAMGVHDAETGEPLWGRALENLAVIPADVVAGPAGGPLVVAQGEALVAYSEAGQELWRLAADGRGLVERAVTDGVLVVESLPTDDVGDEGADESAGVTFEGYALDDGERLWRGTFPEGTAFLGADPATGRALLGSYAYAQGEGGQLTLSWLGLADGATEGAGTVPFPLERGTVEALAAFDAERFYLGGGLASEARLRAFAR</sequence>
<proteinExistence type="predicted"/>
<gene>
    <name evidence="2" type="ORF">FH607_010440</name>
</gene>
<evidence type="ECO:0000259" key="1">
    <source>
        <dbReference type="Pfam" id="PF13360"/>
    </source>
</evidence>
<dbReference type="RefSeq" id="WP_139667050.1">
    <property type="nucleotide sequence ID" value="NZ_VDLY02000005.1"/>
</dbReference>
<keyword evidence="3" id="KW-1185">Reference proteome</keyword>
<evidence type="ECO:0000313" key="3">
    <source>
        <dbReference type="Proteomes" id="UP000314251"/>
    </source>
</evidence>
<dbReference type="EMBL" id="VDLY02000005">
    <property type="protein sequence ID" value="KAB8167286.1"/>
    <property type="molecule type" value="Genomic_DNA"/>
</dbReference>
<protein>
    <submittedName>
        <fullName evidence="2">PQQ-binding-like beta-propeller repeat protein</fullName>
    </submittedName>
</protein>
<dbReference type="OrthoDB" id="4057402at2"/>
<comment type="caution">
    <text evidence="2">The sequence shown here is derived from an EMBL/GenBank/DDBJ whole genome shotgun (WGS) entry which is preliminary data.</text>
</comment>
<dbReference type="SUPFAM" id="SSF50998">
    <property type="entry name" value="Quinoprotein alcohol dehydrogenase-like"/>
    <property type="match status" value="1"/>
</dbReference>
<feature type="domain" description="Pyrrolo-quinoline quinone repeat" evidence="1">
    <location>
        <begin position="242"/>
        <end position="383"/>
    </location>
</feature>
<feature type="domain" description="Pyrrolo-quinoline quinone repeat" evidence="1">
    <location>
        <begin position="39"/>
        <end position="191"/>
    </location>
</feature>
<evidence type="ECO:0000313" key="2">
    <source>
        <dbReference type="EMBL" id="KAB8167286.1"/>
    </source>
</evidence>
<accession>A0A5N6AH02</accession>
<organism evidence="2 3">
    <name type="scientific">Streptomyces mimosae</name>
    <dbReference type="NCBI Taxonomy" id="2586635"/>
    <lineage>
        <taxon>Bacteria</taxon>
        <taxon>Bacillati</taxon>
        <taxon>Actinomycetota</taxon>
        <taxon>Actinomycetes</taxon>
        <taxon>Kitasatosporales</taxon>
        <taxon>Streptomycetaceae</taxon>
        <taxon>Streptomyces</taxon>
    </lineage>
</organism>
<dbReference type="InterPro" id="IPR011047">
    <property type="entry name" value="Quinoprotein_ADH-like_sf"/>
</dbReference>